<evidence type="ECO:0000313" key="3">
    <source>
        <dbReference type="Proteomes" id="UP000269721"/>
    </source>
</evidence>
<gene>
    <name evidence="2" type="ORF">BDK51DRAFT_50184</name>
</gene>
<sequence>MQLVFLDEGHHGMLLPIIMAVYQVPWCLRMGLQRPASMVLRFKSAWASPESSRGFNSTPLDSTLLSARPPDPIPWYPDTLAPWYHLPAGPPCLPLTMFGAGGAAFPYLHKLPPSSTKPTQTPGPAAKLPHLTSSSINPLTTSIMPSTPSVTNERKDLDLEPLSPSLRPPVRTACAAAVRSREAIAREAQPTRGPRAPGSQRREDLLEELPTFGGGRAPGVTRLLVRLIQLPPPDPTSADSFSTSPLPISSARQP</sequence>
<organism evidence="2 3">
    <name type="scientific">Blyttiomyces helicus</name>
    <dbReference type="NCBI Taxonomy" id="388810"/>
    <lineage>
        <taxon>Eukaryota</taxon>
        <taxon>Fungi</taxon>
        <taxon>Fungi incertae sedis</taxon>
        <taxon>Chytridiomycota</taxon>
        <taxon>Chytridiomycota incertae sedis</taxon>
        <taxon>Chytridiomycetes</taxon>
        <taxon>Chytridiomycetes incertae sedis</taxon>
        <taxon>Blyttiomyces</taxon>
    </lineage>
</organism>
<accession>A0A4P9W2Q7</accession>
<protein>
    <submittedName>
        <fullName evidence="2">Uncharacterized protein</fullName>
    </submittedName>
</protein>
<feature type="compositionally biased region" description="Polar residues" evidence="1">
    <location>
        <begin position="237"/>
        <end position="254"/>
    </location>
</feature>
<dbReference type="Proteomes" id="UP000269721">
    <property type="component" value="Unassembled WGS sequence"/>
</dbReference>
<name>A0A4P9W2Q7_9FUNG</name>
<evidence type="ECO:0000313" key="2">
    <source>
        <dbReference type="EMBL" id="RKO85665.1"/>
    </source>
</evidence>
<dbReference type="AlphaFoldDB" id="A0A4P9W2Q7"/>
<proteinExistence type="predicted"/>
<reference evidence="3" key="1">
    <citation type="journal article" date="2018" name="Nat. Microbiol.">
        <title>Leveraging single-cell genomics to expand the fungal tree of life.</title>
        <authorList>
            <person name="Ahrendt S.R."/>
            <person name="Quandt C.A."/>
            <person name="Ciobanu D."/>
            <person name="Clum A."/>
            <person name="Salamov A."/>
            <person name="Andreopoulos B."/>
            <person name="Cheng J.F."/>
            <person name="Woyke T."/>
            <person name="Pelin A."/>
            <person name="Henrissat B."/>
            <person name="Reynolds N.K."/>
            <person name="Benny G.L."/>
            <person name="Smith M.E."/>
            <person name="James T.Y."/>
            <person name="Grigoriev I.V."/>
        </authorList>
    </citation>
    <scope>NUCLEOTIDE SEQUENCE [LARGE SCALE GENOMIC DNA]</scope>
</reference>
<evidence type="ECO:0000256" key="1">
    <source>
        <dbReference type="SAM" id="MobiDB-lite"/>
    </source>
</evidence>
<feature type="region of interest" description="Disordered" evidence="1">
    <location>
        <begin position="230"/>
        <end position="254"/>
    </location>
</feature>
<dbReference type="EMBL" id="KZ998869">
    <property type="protein sequence ID" value="RKO85665.1"/>
    <property type="molecule type" value="Genomic_DNA"/>
</dbReference>
<feature type="region of interest" description="Disordered" evidence="1">
    <location>
        <begin position="132"/>
        <end position="154"/>
    </location>
</feature>
<feature type="compositionally biased region" description="Polar residues" evidence="1">
    <location>
        <begin position="132"/>
        <end position="151"/>
    </location>
</feature>
<keyword evidence="3" id="KW-1185">Reference proteome</keyword>